<dbReference type="PANTHER" id="PTHR43151:SF2">
    <property type="entry name" value="FE(2+) TRANSPORT PROTEIN A-RELATED"/>
    <property type="match status" value="1"/>
</dbReference>
<dbReference type="Proteomes" id="UP000009296">
    <property type="component" value="Chromosome"/>
</dbReference>
<dbReference type="Gene3D" id="2.30.30.90">
    <property type="match status" value="1"/>
</dbReference>
<sequence length="74" mass="7745">MYPIAFAREGEKVIVREIDGGHGVVGKLTDMGLNIGSEAIVVRNQNTGPLVVSIKGSNIALGRGLAMKILVNGE</sequence>
<keyword evidence="1" id="KW-0408">Iron</keyword>
<evidence type="ECO:0000313" key="3">
    <source>
        <dbReference type="EMBL" id="AEH07462.1"/>
    </source>
</evidence>
<dbReference type="InterPro" id="IPR008988">
    <property type="entry name" value="Transcriptional_repressor_C"/>
</dbReference>
<dbReference type="SMART" id="SM00899">
    <property type="entry name" value="FeoA"/>
    <property type="match status" value="1"/>
</dbReference>
<gene>
    <name evidence="3" type="ordered locus">Metok_1499</name>
</gene>
<dbReference type="GO" id="GO:0046914">
    <property type="term" value="F:transition metal ion binding"/>
    <property type="evidence" value="ECO:0007669"/>
    <property type="project" value="InterPro"/>
</dbReference>
<protein>
    <submittedName>
        <fullName evidence="3">FeoA family protein</fullName>
    </submittedName>
</protein>
<accession>F8AK89</accession>
<keyword evidence="4" id="KW-1185">Reference proteome</keyword>
<feature type="domain" description="Ferrous iron transporter FeoA-like" evidence="2">
    <location>
        <begin position="2"/>
        <end position="73"/>
    </location>
</feature>
<dbReference type="RefSeq" id="WP_013867643.1">
    <property type="nucleotide sequence ID" value="NC_015636.1"/>
</dbReference>
<dbReference type="InterPro" id="IPR038157">
    <property type="entry name" value="FeoA_core_dom"/>
</dbReference>
<dbReference type="SUPFAM" id="SSF50037">
    <property type="entry name" value="C-terminal domain of transcriptional repressors"/>
    <property type="match status" value="1"/>
</dbReference>
<name>F8AK89_METOI</name>
<dbReference type="Pfam" id="PF04023">
    <property type="entry name" value="FeoA"/>
    <property type="match status" value="1"/>
</dbReference>
<dbReference type="GeneID" id="10773657"/>
<dbReference type="eggNOG" id="arCOG02102">
    <property type="taxonomic scope" value="Archaea"/>
</dbReference>
<dbReference type="STRING" id="647113.Metok_1499"/>
<dbReference type="InterPro" id="IPR053184">
    <property type="entry name" value="FeoA-like"/>
</dbReference>
<organism evidence="3 4">
    <name type="scientific">Methanothermococcus okinawensis (strain DSM 14208 / JCM 11175 / IH1)</name>
    <dbReference type="NCBI Taxonomy" id="647113"/>
    <lineage>
        <taxon>Archaea</taxon>
        <taxon>Methanobacteriati</taxon>
        <taxon>Methanobacteriota</taxon>
        <taxon>Methanomada group</taxon>
        <taxon>Methanococci</taxon>
        <taxon>Methanococcales</taxon>
        <taxon>Methanococcaceae</taxon>
        <taxon>Methanothermococcus</taxon>
    </lineage>
</organism>
<dbReference type="PANTHER" id="PTHR43151">
    <property type="entry name" value="FEOA FAMILY PROTEIN"/>
    <property type="match status" value="1"/>
</dbReference>
<proteinExistence type="predicted"/>
<dbReference type="EMBL" id="CP002792">
    <property type="protein sequence ID" value="AEH07462.1"/>
    <property type="molecule type" value="Genomic_DNA"/>
</dbReference>
<dbReference type="InterPro" id="IPR007167">
    <property type="entry name" value="Fe-transptr_FeoA-like"/>
</dbReference>
<dbReference type="OrthoDB" id="105333at2157"/>
<dbReference type="HOGENOM" id="CLU_150646_6_3_2"/>
<dbReference type="AlphaFoldDB" id="F8AK89"/>
<evidence type="ECO:0000313" key="4">
    <source>
        <dbReference type="Proteomes" id="UP000009296"/>
    </source>
</evidence>
<dbReference type="KEGG" id="mok:Metok_1499"/>
<reference evidence="3" key="1">
    <citation type="submission" date="2011-05" db="EMBL/GenBank/DDBJ databases">
        <title>Complete sequence of chromosome of Methanothermococcus okinawensis IH1.</title>
        <authorList>
            <consortium name="US DOE Joint Genome Institute"/>
            <person name="Lucas S."/>
            <person name="Han J."/>
            <person name="Lapidus A."/>
            <person name="Cheng J.-F."/>
            <person name="Goodwin L."/>
            <person name="Pitluck S."/>
            <person name="Peters L."/>
            <person name="Mikhailova N."/>
            <person name="Held B."/>
            <person name="Han C."/>
            <person name="Tapia R."/>
            <person name="Land M."/>
            <person name="Hauser L."/>
            <person name="Kyrpides N."/>
            <person name="Ivanova N."/>
            <person name="Pagani I."/>
            <person name="Sieprawska-Lupa M."/>
            <person name="Takai K."/>
            <person name="Miyazaki J."/>
            <person name="Whitman W."/>
            <person name="Woyke T."/>
        </authorList>
    </citation>
    <scope>NUCLEOTIDE SEQUENCE [LARGE SCALE GENOMIC DNA]</scope>
    <source>
        <strain evidence="3">IH1</strain>
    </source>
</reference>
<evidence type="ECO:0000259" key="2">
    <source>
        <dbReference type="SMART" id="SM00899"/>
    </source>
</evidence>
<evidence type="ECO:0000256" key="1">
    <source>
        <dbReference type="ARBA" id="ARBA00023004"/>
    </source>
</evidence>